<dbReference type="Gene3D" id="3.30.710.10">
    <property type="entry name" value="Potassium Channel Kv1.1, Chain A"/>
    <property type="match status" value="1"/>
</dbReference>
<dbReference type="InterPro" id="IPR000210">
    <property type="entry name" value="BTB/POZ_dom"/>
</dbReference>
<dbReference type="Proteomes" id="UP001149090">
    <property type="component" value="Unassembled WGS sequence"/>
</dbReference>
<dbReference type="Gene3D" id="1.25.40.20">
    <property type="entry name" value="Ankyrin repeat-containing domain"/>
    <property type="match status" value="1"/>
</dbReference>
<evidence type="ECO:0000256" key="1">
    <source>
        <dbReference type="PROSITE-ProRule" id="PRU00023"/>
    </source>
</evidence>
<dbReference type="SMART" id="SM00225">
    <property type="entry name" value="BTB"/>
    <property type="match status" value="1"/>
</dbReference>
<dbReference type="PANTHER" id="PTHR24410">
    <property type="entry name" value="HL07962P-RELATED"/>
    <property type="match status" value="1"/>
</dbReference>
<dbReference type="PROSITE" id="PS50297">
    <property type="entry name" value="ANK_REP_REGION"/>
    <property type="match status" value="1"/>
</dbReference>
<evidence type="ECO:0000259" key="2">
    <source>
        <dbReference type="PROSITE" id="PS50097"/>
    </source>
</evidence>
<dbReference type="Pfam" id="PF00023">
    <property type="entry name" value="Ank"/>
    <property type="match status" value="1"/>
</dbReference>
<evidence type="ECO:0000313" key="3">
    <source>
        <dbReference type="EMBL" id="KAJ5074550.1"/>
    </source>
</evidence>
<dbReference type="PANTHER" id="PTHR24410:SF23">
    <property type="entry name" value="BTB DOMAIN-CONTAINING PROTEIN-RELATED"/>
    <property type="match status" value="1"/>
</dbReference>
<protein>
    <recommendedName>
        <fullName evidence="2">BTB domain-containing protein</fullName>
    </recommendedName>
</protein>
<dbReference type="InterPro" id="IPR051481">
    <property type="entry name" value="BTB-POZ/Galectin-3-binding"/>
</dbReference>
<dbReference type="InterPro" id="IPR011333">
    <property type="entry name" value="SKP1/BTB/POZ_sf"/>
</dbReference>
<dbReference type="CDD" id="cd18186">
    <property type="entry name" value="BTB_POZ_ZBTB_KLHL-like"/>
    <property type="match status" value="1"/>
</dbReference>
<dbReference type="PROSITE" id="PS50088">
    <property type="entry name" value="ANK_REPEAT"/>
    <property type="match status" value="1"/>
</dbReference>
<dbReference type="InterPro" id="IPR002110">
    <property type="entry name" value="Ankyrin_rpt"/>
</dbReference>
<organism evidence="3 4">
    <name type="scientific">Anaeramoeba ignava</name>
    <name type="common">Anaerobic marine amoeba</name>
    <dbReference type="NCBI Taxonomy" id="1746090"/>
    <lineage>
        <taxon>Eukaryota</taxon>
        <taxon>Metamonada</taxon>
        <taxon>Anaeramoebidae</taxon>
        <taxon>Anaeramoeba</taxon>
    </lineage>
</organism>
<evidence type="ECO:0000313" key="4">
    <source>
        <dbReference type="Proteomes" id="UP001149090"/>
    </source>
</evidence>
<feature type="domain" description="BTB" evidence="2">
    <location>
        <begin position="205"/>
        <end position="272"/>
    </location>
</feature>
<proteinExistence type="predicted"/>
<feature type="repeat" description="ANK" evidence="1">
    <location>
        <begin position="40"/>
        <end position="73"/>
    </location>
</feature>
<dbReference type="SMART" id="SM00248">
    <property type="entry name" value="ANK"/>
    <property type="match status" value="2"/>
</dbReference>
<dbReference type="SUPFAM" id="SSF48403">
    <property type="entry name" value="Ankyrin repeat"/>
    <property type="match status" value="1"/>
</dbReference>
<dbReference type="Pfam" id="PF00651">
    <property type="entry name" value="BTB"/>
    <property type="match status" value="1"/>
</dbReference>
<keyword evidence="1" id="KW-0040">ANK repeat</keyword>
<dbReference type="EMBL" id="JAPDFW010000070">
    <property type="protein sequence ID" value="KAJ5074550.1"/>
    <property type="molecule type" value="Genomic_DNA"/>
</dbReference>
<dbReference type="InterPro" id="IPR036770">
    <property type="entry name" value="Ankyrin_rpt-contain_sf"/>
</dbReference>
<dbReference type="OrthoDB" id="6359816at2759"/>
<name>A0A9Q0LML1_ANAIG</name>
<dbReference type="PROSITE" id="PS50097">
    <property type="entry name" value="BTB"/>
    <property type="match status" value="1"/>
</dbReference>
<gene>
    <name evidence="3" type="ORF">M0811_01181</name>
</gene>
<dbReference type="SUPFAM" id="SSF54695">
    <property type="entry name" value="POZ domain"/>
    <property type="match status" value="1"/>
</dbReference>
<dbReference type="AlphaFoldDB" id="A0A9Q0LML1"/>
<accession>A0A9Q0LML1</accession>
<comment type="caution">
    <text evidence="3">The sequence shown here is derived from an EMBL/GenBank/DDBJ whole genome shotgun (WGS) entry which is preliminary data.</text>
</comment>
<sequence length="346" mass="39939">MNQPIVQDKNNLLHLACEQVVGLPITQNLIQLGIPINAQNGYTPLHFACWKESDDDVIQLLLVSGAETNIANNKRPEDLTINQKKKELIAGFNGITGDMLHLFEEDDNQDITINCIDGKIQAHSLILQVRFGENYHKALQIFRLKKKELIESFLRVIYSGFIHNKEQFDAIQALGNEIGIDISSKIGRNGVVKDLKILYNQEETKDFTIIVQTKKFRIHKLILIARSELYRGMFLLNKNDTSNEVNDYSEKSAIVIQALIQYLYTDELPDDIPKELVPELEDIVDYYQLNPNSSFNFQLEKYKMKYNLNDLNTNQENTQFTQQQNQNHDQFISESKKDDRSLCMIL</sequence>
<reference evidence="3" key="1">
    <citation type="submission" date="2022-10" db="EMBL/GenBank/DDBJ databases">
        <title>Novel sulphate-reducing endosymbionts in the free-living metamonad Anaeramoeba.</title>
        <authorList>
            <person name="Jerlstrom-Hultqvist J."/>
            <person name="Cepicka I."/>
            <person name="Gallot-Lavallee L."/>
            <person name="Salas-Leiva D."/>
            <person name="Curtis B.A."/>
            <person name="Zahonova K."/>
            <person name="Pipaliya S."/>
            <person name="Dacks J."/>
            <person name="Roger A.J."/>
        </authorList>
    </citation>
    <scope>NUCLEOTIDE SEQUENCE</scope>
    <source>
        <strain evidence="3">BMAN</strain>
    </source>
</reference>
<keyword evidence="4" id="KW-1185">Reference proteome</keyword>